<comment type="subcellular location">
    <subcellularLocation>
        <location evidence="1">Cell inner membrane</location>
    </subcellularLocation>
</comment>
<accession>A0ABU9Z2Y0</accession>
<evidence type="ECO:0000256" key="3">
    <source>
        <dbReference type="ARBA" id="ARBA00022475"/>
    </source>
</evidence>
<keyword evidence="6" id="KW-0653">Protein transport</keyword>
<organism evidence="12 13">
    <name type="scientific">Uliginosibacterium sediminicola</name>
    <dbReference type="NCBI Taxonomy" id="2024550"/>
    <lineage>
        <taxon>Bacteria</taxon>
        <taxon>Pseudomonadati</taxon>
        <taxon>Pseudomonadota</taxon>
        <taxon>Betaproteobacteria</taxon>
        <taxon>Rhodocyclales</taxon>
        <taxon>Zoogloeaceae</taxon>
        <taxon>Uliginosibacterium</taxon>
    </lineage>
</organism>
<keyword evidence="3" id="KW-1003">Cell membrane</keyword>
<dbReference type="RefSeq" id="WP_345921048.1">
    <property type="nucleotide sequence ID" value="NZ_JBDIVE010000011.1"/>
</dbReference>
<proteinExistence type="predicted"/>
<feature type="transmembrane region" description="Helical" evidence="10">
    <location>
        <begin position="20"/>
        <end position="38"/>
    </location>
</feature>
<dbReference type="InterPro" id="IPR024961">
    <property type="entry name" value="T2SS_GspC_N"/>
</dbReference>
<evidence type="ECO:0000256" key="1">
    <source>
        <dbReference type="ARBA" id="ARBA00004533"/>
    </source>
</evidence>
<evidence type="ECO:0000259" key="11">
    <source>
        <dbReference type="Pfam" id="PF11356"/>
    </source>
</evidence>
<comment type="caution">
    <text evidence="12">The sequence shown here is derived from an EMBL/GenBank/DDBJ whole genome shotgun (WGS) entry which is preliminary data.</text>
</comment>
<keyword evidence="4" id="KW-0997">Cell inner membrane</keyword>
<keyword evidence="5 10" id="KW-0812">Transmembrane</keyword>
<reference evidence="12 13" key="1">
    <citation type="journal article" date="2018" name="Int. J. Syst. Evol. Microbiol.">
        <title>Uliginosibacterium sediminicola sp. nov., isolated from freshwater sediment.</title>
        <authorList>
            <person name="Hwang W.M."/>
            <person name="Kim S.M."/>
            <person name="Kang K."/>
            <person name="Ahn T.Y."/>
        </authorList>
    </citation>
    <scope>NUCLEOTIDE SEQUENCE [LARGE SCALE GENOMIC DNA]</scope>
    <source>
        <strain evidence="12 13">M1-21</strain>
    </source>
</reference>
<evidence type="ECO:0000256" key="8">
    <source>
        <dbReference type="ARBA" id="ARBA00023136"/>
    </source>
</evidence>
<dbReference type="Proteomes" id="UP001410394">
    <property type="component" value="Unassembled WGS sequence"/>
</dbReference>
<evidence type="ECO:0000313" key="12">
    <source>
        <dbReference type="EMBL" id="MEN3070272.1"/>
    </source>
</evidence>
<evidence type="ECO:0000256" key="7">
    <source>
        <dbReference type="ARBA" id="ARBA00022989"/>
    </source>
</evidence>
<dbReference type="Pfam" id="PF11356">
    <property type="entry name" value="T2SSC"/>
    <property type="match status" value="1"/>
</dbReference>
<keyword evidence="13" id="KW-1185">Reference proteome</keyword>
<feature type="region of interest" description="Disordered" evidence="9">
    <location>
        <begin position="155"/>
        <end position="177"/>
    </location>
</feature>
<gene>
    <name evidence="12" type="ORF">ABDB84_17440</name>
</gene>
<protein>
    <submittedName>
        <fullName evidence="12">Type II secretion system protein N</fullName>
    </submittedName>
</protein>
<evidence type="ECO:0000256" key="2">
    <source>
        <dbReference type="ARBA" id="ARBA00022448"/>
    </source>
</evidence>
<keyword evidence="8 10" id="KW-0472">Membrane</keyword>
<keyword evidence="2" id="KW-0813">Transport</keyword>
<evidence type="ECO:0000256" key="4">
    <source>
        <dbReference type="ARBA" id="ARBA00022519"/>
    </source>
</evidence>
<evidence type="ECO:0000256" key="6">
    <source>
        <dbReference type="ARBA" id="ARBA00022927"/>
    </source>
</evidence>
<evidence type="ECO:0000313" key="13">
    <source>
        <dbReference type="Proteomes" id="UP001410394"/>
    </source>
</evidence>
<name>A0ABU9Z2Y0_9RHOO</name>
<dbReference type="EMBL" id="JBDIVE010000011">
    <property type="protein sequence ID" value="MEN3070272.1"/>
    <property type="molecule type" value="Genomic_DNA"/>
</dbReference>
<sequence>MSLRTPPALHALLPGAWPTLAWLLALGLSAWISAGWFWRLQAAPVQSAQAMPLSDPQVAAQDIASRQLFGALVVAAAPSAAQTSLKLVGVQTRWGKLPGFAVVVDDAGSSRSVIEGDEISPGLRLLAVHAESIELDRGGQRETLMLTRLANATNVGAPSLPMPPGQVPLPASESNKN</sequence>
<evidence type="ECO:0000256" key="10">
    <source>
        <dbReference type="SAM" id="Phobius"/>
    </source>
</evidence>
<evidence type="ECO:0000256" key="5">
    <source>
        <dbReference type="ARBA" id="ARBA00022692"/>
    </source>
</evidence>
<keyword evidence="7 10" id="KW-1133">Transmembrane helix</keyword>
<dbReference type="Gene3D" id="2.30.30.830">
    <property type="match status" value="1"/>
</dbReference>
<evidence type="ECO:0000256" key="9">
    <source>
        <dbReference type="SAM" id="MobiDB-lite"/>
    </source>
</evidence>
<feature type="domain" description="Type II secretion system protein GspC N-terminal" evidence="11">
    <location>
        <begin position="22"/>
        <end position="146"/>
    </location>
</feature>